<dbReference type="Gene3D" id="3.90.180.10">
    <property type="entry name" value="Medium-chain alcohol dehydrogenases, catalytic domain"/>
    <property type="match status" value="1"/>
</dbReference>
<dbReference type="GO" id="GO:0016491">
    <property type="term" value="F:oxidoreductase activity"/>
    <property type="evidence" value="ECO:0007669"/>
    <property type="project" value="UniProtKB-KW"/>
</dbReference>
<organism evidence="2 3">
    <name type="scientific">Companilactobacillus keshanensis</name>
    <dbReference type="NCBI Taxonomy" id="2486003"/>
    <lineage>
        <taxon>Bacteria</taxon>
        <taxon>Bacillati</taxon>
        <taxon>Bacillota</taxon>
        <taxon>Bacilli</taxon>
        <taxon>Lactobacillales</taxon>
        <taxon>Lactobacillaceae</taxon>
        <taxon>Companilactobacillus</taxon>
    </lineage>
</organism>
<protein>
    <submittedName>
        <fullName evidence="2">NADP-dependent oxidoreductase</fullName>
        <ecNumber evidence="2">1.-.-.-</ecNumber>
    </submittedName>
</protein>
<dbReference type="InterPro" id="IPR013154">
    <property type="entry name" value="ADH-like_N"/>
</dbReference>
<dbReference type="RefSeq" id="WP_125677865.1">
    <property type="nucleotide sequence ID" value="NZ_JBHTOI010000029.1"/>
</dbReference>
<evidence type="ECO:0000313" key="3">
    <source>
        <dbReference type="Proteomes" id="UP001597251"/>
    </source>
</evidence>
<accession>A0ABW4BTK6</accession>
<comment type="caution">
    <text evidence="2">The sequence shown here is derived from an EMBL/GenBank/DDBJ whole genome shotgun (WGS) entry which is preliminary data.</text>
</comment>
<dbReference type="SMART" id="SM00829">
    <property type="entry name" value="PKS_ER"/>
    <property type="match status" value="1"/>
</dbReference>
<feature type="domain" description="Enoyl reductase (ER)" evidence="1">
    <location>
        <begin position="12"/>
        <end position="309"/>
    </location>
</feature>
<dbReference type="Pfam" id="PF08240">
    <property type="entry name" value="ADH_N"/>
    <property type="match status" value="1"/>
</dbReference>
<evidence type="ECO:0000313" key="2">
    <source>
        <dbReference type="EMBL" id="MFD1417935.1"/>
    </source>
</evidence>
<dbReference type="InterPro" id="IPR050700">
    <property type="entry name" value="YIM1/Zinc_Alcohol_DH_Fams"/>
</dbReference>
<dbReference type="SUPFAM" id="SSF51735">
    <property type="entry name" value="NAD(P)-binding Rossmann-fold domains"/>
    <property type="match status" value="1"/>
</dbReference>
<dbReference type="Gene3D" id="3.40.50.720">
    <property type="entry name" value="NAD(P)-binding Rossmann-like Domain"/>
    <property type="match status" value="1"/>
</dbReference>
<dbReference type="InterPro" id="IPR020843">
    <property type="entry name" value="ER"/>
</dbReference>
<dbReference type="Proteomes" id="UP001597251">
    <property type="component" value="Unassembled WGS sequence"/>
</dbReference>
<dbReference type="PANTHER" id="PTHR11695">
    <property type="entry name" value="ALCOHOL DEHYDROGENASE RELATED"/>
    <property type="match status" value="1"/>
</dbReference>
<dbReference type="CDD" id="cd05289">
    <property type="entry name" value="MDR_like_2"/>
    <property type="match status" value="1"/>
</dbReference>
<dbReference type="SUPFAM" id="SSF50129">
    <property type="entry name" value="GroES-like"/>
    <property type="match status" value="1"/>
</dbReference>
<dbReference type="PANTHER" id="PTHR11695:SF294">
    <property type="entry name" value="RETICULON-4-INTERACTING PROTEIN 1, MITOCHONDRIAL"/>
    <property type="match status" value="1"/>
</dbReference>
<keyword evidence="3" id="KW-1185">Reference proteome</keyword>
<dbReference type="EMBL" id="JBHTOI010000029">
    <property type="protein sequence ID" value="MFD1417935.1"/>
    <property type="molecule type" value="Genomic_DNA"/>
</dbReference>
<evidence type="ECO:0000259" key="1">
    <source>
        <dbReference type="SMART" id="SM00829"/>
    </source>
</evidence>
<dbReference type="InterPro" id="IPR011032">
    <property type="entry name" value="GroES-like_sf"/>
</dbReference>
<proteinExistence type="predicted"/>
<dbReference type="EC" id="1.-.-.-" evidence="2"/>
<sequence>MQTNAIVIDGYGDSSKFRDQMIDIPELKPKQLLIKVAGSSVTPFDIAVREGVFKNDFALDMPAITGTDVVGKVVDIGSAIEGYNIGDTVCGMIGVKGFGAYSDYAILGQSKAAKVADNIPVEVAAALPMTSIPAYNALFDLGQLKSGEKVLIHGGAGGVGSMAIQLANNIGATVYTTASDLNAKALKQLGASRVIDYHTEKFEEELSDLDLVIDTVGHYTYKNSFEVLKKNGRLVSLVEEPDDRLAAKYQVDAMYLSGKFDNPLSKVVKLVSDGKVKLNVQQTYPLTVVGVKDAQDYYEDNHVFGKVVLLK</sequence>
<dbReference type="Pfam" id="PF13602">
    <property type="entry name" value="ADH_zinc_N_2"/>
    <property type="match status" value="1"/>
</dbReference>
<name>A0ABW4BTK6_9LACO</name>
<dbReference type="InterPro" id="IPR036291">
    <property type="entry name" value="NAD(P)-bd_dom_sf"/>
</dbReference>
<reference evidence="3" key="1">
    <citation type="journal article" date="2019" name="Int. J. Syst. Evol. Microbiol.">
        <title>The Global Catalogue of Microorganisms (GCM) 10K type strain sequencing project: providing services to taxonomists for standard genome sequencing and annotation.</title>
        <authorList>
            <consortium name="The Broad Institute Genomics Platform"/>
            <consortium name="The Broad Institute Genome Sequencing Center for Infectious Disease"/>
            <person name="Wu L."/>
            <person name="Ma J."/>
        </authorList>
    </citation>
    <scope>NUCLEOTIDE SEQUENCE [LARGE SCALE GENOMIC DNA]</scope>
    <source>
        <strain evidence="3">CCM 8936</strain>
    </source>
</reference>
<keyword evidence="2" id="KW-0560">Oxidoreductase</keyword>
<gene>
    <name evidence="2" type="ORF">ACFQ42_04200</name>
</gene>